<gene>
    <name evidence="1" type="ORF">D7316_01486</name>
</gene>
<reference evidence="1 2" key="1">
    <citation type="submission" date="2018-11" db="EMBL/GenBank/DDBJ databases">
        <title>Gordonia insulae sp. nov., isolated from an island soil.</title>
        <authorList>
            <person name="Kim Y.S."/>
            <person name="Kim S.B."/>
        </authorList>
    </citation>
    <scope>NUCLEOTIDE SEQUENCE [LARGE SCALE GENOMIC DNA]</scope>
    <source>
        <strain evidence="1 2">MMS17-SY073</strain>
    </source>
</reference>
<dbReference type="EMBL" id="CP033972">
    <property type="protein sequence ID" value="AZG44894.1"/>
    <property type="molecule type" value="Genomic_DNA"/>
</dbReference>
<dbReference type="KEGG" id="gom:D7316_01486"/>
<evidence type="ECO:0000313" key="2">
    <source>
        <dbReference type="Proteomes" id="UP000271469"/>
    </source>
</evidence>
<dbReference type="Proteomes" id="UP000271469">
    <property type="component" value="Chromosome"/>
</dbReference>
<sequence length="139" mass="15874">MIMTRTRFVIVGLVLTVILGGLLASGHGASPADASPRYPGNGDRITVVLTSDRQYNSAVSWYDSHNRMRRQSDVPLTRFDRRTRLWTGSMVYTSRVRHQKIDTLFQSNGRFARCAVWVNKTKVRDTTVRSARYATTYCR</sequence>
<evidence type="ECO:0000313" key="1">
    <source>
        <dbReference type="EMBL" id="AZG44894.1"/>
    </source>
</evidence>
<proteinExistence type="predicted"/>
<accession>A0A3G8JIN9</accession>
<name>A0A3G8JIN9_9ACTN</name>
<keyword evidence="2" id="KW-1185">Reference proteome</keyword>
<dbReference type="AlphaFoldDB" id="A0A3G8JIN9"/>
<protein>
    <submittedName>
        <fullName evidence="1">Uncharacterized protein</fullName>
    </submittedName>
</protein>
<organism evidence="1 2">
    <name type="scientific">Gordonia insulae</name>
    <dbReference type="NCBI Taxonomy" id="2420509"/>
    <lineage>
        <taxon>Bacteria</taxon>
        <taxon>Bacillati</taxon>
        <taxon>Actinomycetota</taxon>
        <taxon>Actinomycetes</taxon>
        <taxon>Mycobacteriales</taxon>
        <taxon>Gordoniaceae</taxon>
        <taxon>Gordonia</taxon>
    </lineage>
</organism>